<sequence length="304" mass="34437">MLSILNLIRWKNLMMIALAQILIKYALFESFNVTTTLNSFGFSLLVIATLCIAAAGNTINDIYDVETDLINKPDKVIVSKSISEKKAFNLFIIFNIIGVAIGFYLSHMVGKSAFFSLFVIISATLYVYASFLKQTILIGNIVISTLVAMSILIIGVFDLLPAINEQNRETQLTFFKILIDYAVFAFLINLIREMIKDIEDINGDYKAQMNTLPIAIGRERANKLAFIISLLPIAATIYYMVTYLYKQQIAIGYFLIFIIAPLIYTTIKIFSAKTKKDYKHISNIYKVIMLLGMLSLLLYQFILK</sequence>
<dbReference type="PANTHER" id="PTHR42723">
    <property type="entry name" value="CHLOROPHYLL SYNTHASE"/>
    <property type="match status" value="1"/>
</dbReference>
<dbReference type="GO" id="GO:0016020">
    <property type="term" value="C:membrane"/>
    <property type="evidence" value="ECO:0007669"/>
    <property type="project" value="UniProtKB-SubCell"/>
</dbReference>
<evidence type="ECO:0000256" key="2">
    <source>
        <dbReference type="ARBA" id="ARBA00022475"/>
    </source>
</evidence>
<name>A0A420DKY7_9FLAO</name>
<feature type="transmembrane region" description="Helical" evidence="6">
    <location>
        <begin position="224"/>
        <end position="245"/>
    </location>
</feature>
<evidence type="ECO:0000256" key="1">
    <source>
        <dbReference type="ARBA" id="ARBA00004141"/>
    </source>
</evidence>
<gene>
    <name evidence="7" type="ORF">BXY80_1935</name>
</gene>
<dbReference type="Proteomes" id="UP000284892">
    <property type="component" value="Unassembled WGS sequence"/>
</dbReference>
<keyword evidence="3 6" id="KW-0812">Transmembrane</keyword>
<dbReference type="CDD" id="cd13961">
    <property type="entry name" value="PT_UbiA_DGGGPS"/>
    <property type="match status" value="1"/>
</dbReference>
<dbReference type="InterPro" id="IPR050475">
    <property type="entry name" value="Prenyltransferase_related"/>
</dbReference>
<accession>A0A420DKY7</accession>
<dbReference type="Pfam" id="PF01040">
    <property type="entry name" value="UbiA"/>
    <property type="match status" value="1"/>
</dbReference>
<keyword evidence="7" id="KW-0808">Transferase</keyword>
<evidence type="ECO:0000313" key="7">
    <source>
        <dbReference type="EMBL" id="RKE94920.1"/>
    </source>
</evidence>
<dbReference type="AlphaFoldDB" id="A0A420DKY7"/>
<dbReference type="OrthoDB" id="9811562at2"/>
<comment type="caution">
    <text evidence="7">The sequence shown here is derived from an EMBL/GenBank/DDBJ whole genome shotgun (WGS) entry which is preliminary data.</text>
</comment>
<keyword evidence="2" id="KW-1003">Cell membrane</keyword>
<evidence type="ECO:0000256" key="6">
    <source>
        <dbReference type="SAM" id="Phobius"/>
    </source>
</evidence>
<feature type="transmembrane region" description="Helical" evidence="6">
    <location>
        <begin position="136"/>
        <end position="160"/>
    </location>
</feature>
<keyword evidence="5 6" id="KW-0472">Membrane</keyword>
<organism evidence="7 8">
    <name type="scientific">Ichthyenterobacterium magnum</name>
    <dbReference type="NCBI Taxonomy" id="1230530"/>
    <lineage>
        <taxon>Bacteria</taxon>
        <taxon>Pseudomonadati</taxon>
        <taxon>Bacteroidota</taxon>
        <taxon>Flavobacteriia</taxon>
        <taxon>Flavobacteriales</taxon>
        <taxon>Flavobacteriaceae</taxon>
        <taxon>Ichthyenterobacterium</taxon>
    </lineage>
</organism>
<feature type="transmembrane region" description="Helical" evidence="6">
    <location>
        <begin position="283"/>
        <end position="302"/>
    </location>
</feature>
<dbReference type="RefSeq" id="WP_120201338.1">
    <property type="nucleotide sequence ID" value="NZ_RAQJ01000003.1"/>
</dbReference>
<feature type="transmembrane region" description="Helical" evidence="6">
    <location>
        <begin position="87"/>
        <end position="106"/>
    </location>
</feature>
<keyword evidence="4 6" id="KW-1133">Transmembrane helix</keyword>
<feature type="transmembrane region" description="Helical" evidence="6">
    <location>
        <begin position="172"/>
        <end position="191"/>
    </location>
</feature>
<evidence type="ECO:0000256" key="3">
    <source>
        <dbReference type="ARBA" id="ARBA00022692"/>
    </source>
</evidence>
<feature type="transmembrane region" description="Helical" evidence="6">
    <location>
        <begin position="12"/>
        <end position="28"/>
    </location>
</feature>
<dbReference type="NCBIfam" id="NF009512">
    <property type="entry name" value="PRK12872.1-1"/>
    <property type="match status" value="1"/>
</dbReference>
<dbReference type="GO" id="GO:0016765">
    <property type="term" value="F:transferase activity, transferring alkyl or aryl (other than methyl) groups"/>
    <property type="evidence" value="ECO:0007669"/>
    <property type="project" value="InterPro"/>
</dbReference>
<comment type="subcellular location">
    <subcellularLocation>
        <location evidence="1">Membrane</location>
        <topology evidence="1">Multi-pass membrane protein</topology>
    </subcellularLocation>
</comment>
<dbReference type="Gene3D" id="1.20.120.1780">
    <property type="entry name" value="UbiA prenyltransferase"/>
    <property type="match status" value="1"/>
</dbReference>
<evidence type="ECO:0000313" key="8">
    <source>
        <dbReference type="Proteomes" id="UP000284892"/>
    </source>
</evidence>
<feature type="transmembrane region" description="Helical" evidence="6">
    <location>
        <begin position="251"/>
        <end position="271"/>
    </location>
</feature>
<dbReference type="PANTHER" id="PTHR42723:SF1">
    <property type="entry name" value="CHLOROPHYLL SYNTHASE, CHLOROPLASTIC"/>
    <property type="match status" value="1"/>
</dbReference>
<keyword evidence="8" id="KW-1185">Reference proteome</keyword>
<protein>
    <submittedName>
        <fullName evidence="7">4-hydroxybenzoate polyprenyltransferase</fullName>
    </submittedName>
</protein>
<dbReference type="InterPro" id="IPR000537">
    <property type="entry name" value="UbiA_prenyltransferase"/>
</dbReference>
<dbReference type="Gene3D" id="1.10.357.140">
    <property type="entry name" value="UbiA prenyltransferase"/>
    <property type="match status" value="1"/>
</dbReference>
<feature type="transmembrane region" description="Helical" evidence="6">
    <location>
        <begin position="40"/>
        <end position="59"/>
    </location>
</feature>
<evidence type="ECO:0000256" key="5">
    <source>
        <dbReference type="ARBA" id="ARBA00023136"/>
    </source>
</evidence>
<reference evidence="7 8" key="1">
    <citation type="submission" date="2018-09" db="EMBL/GenBank/DDBJ databases">
        <title>Genomic Encyclopedia of Archaeal and Bacterial Type Strains, Phase II (KMG-II): from individual species to whole genera.</title>
        <authorList>
            <person name="Goeker M."/>
        </authorList>
    </citation>
    <scope>NUCLEOTIDE SEQUENCE [LARGE SCALE GENOMIC DNA]</scope>
    <source>
        <strain evidence="7 8">DSM 26283</strain>
    </source>
</reference>
<dbReference type="EMBL" id="RAQJ01000003">
    <property type="protein sequence ID" value="RKE94920.1"/>
    <property type="molecule type" value="Genomic_DNA"/>
</dbReference>
<dbReference type="InterPro" id="IPR044878">
    <property type="entry name" value="UbiA_sf"/>
</dbReference>
<evidence type="ECO:0000256" key="4">
    <source>
        <dbReference type="ARBA" id="ARBA00022989"/>
    </source>
</evidence>
<feature type="transmembrane region" description="Helical" evidence="6">
    <location>
        <begin position="112"/>
        <end position="129"/>
    </location>
</feature>
<proteinExistence type="predicted"/>